<sequence>MSQTGARAGIVVGVDGSAESDAAVAWATREAIMRTLPITLLHVVTPLETGWPPGPLDDGMPSWQADAARKVLAQAGSVVEASRGAAASPRVHSEVAYSQVVATLIGASQDSWMTVVGSTGLGAIGRLLLGSVSTSLLHHAHGPIAVIRTDREFAKDAPVVVGIDGSPASETATVLAFDEASRRGAPLVALHAWSDVGVMPILNMDRGDYERQGHEVLAERLAGYQEQYPDVSVERRVVCDQPARWLVEAAEHAQLVVVGSRGRGGFASQLLGSVSSAVAHAAGIPVIVVRPRPPEN</sequence>
<dbReference type="InterPro" id="IPR014729">
    <property type="entry name" value="Rossmann-like_a/b/a_fold"/>
</dbReference>
<gene>
    <name evidence="3" type="ORF">ACT18_13920</name>
    <name evidence="4" type="ORF">BST28_01200</name>
</gene>
<feature type="domain" description="UspA" evidence="2">
    <location>
        <begin position="10"/>
        <end position="148"/>
    </location>
</feature>
<dbReference type="PRINTS" id="PR01438">
    <property type="entry name" value="UNVRSLSTRESS"/>
</dbReference>
<evidence type="ECO:0000313" key="3">
    <source>
        <dbReference type="EMBL" id="OBY31125.1"/>
    </source>
</evidence>
<organism evidence="3 5">
    <name type="scientific">Mycolicibacter kumamotonensis</name>
    <dbReference type="NCBI Taxonomy" id="354243"/>
    <lineage>
        <taxon>Bacteria</taxon>
        <taxon>Bacillati</taxon>
        <taxon>Actinomycetota</taxon>
        <taxon>Actinomycetes</taxon>
        <taxon>Mycobacteriales</taxon>
        <taxon>Mycobacteriaceae</taxon>
        <taxon>Mycolicibacter</taxon>
    </lineage>
</organism>
<accession>A0A1B8SEH1</accession>
<dbReference type="EMBL" id="MVHU01000001">
    <property type="protein sequence ID" value="ORA83526.1"/>
    <property type="molecule type" value="Genomic_DNA"/>
</dbReference>
<feature type="domain" description="UspA" evidence="2">
    <location>
        <begin position="159"/>
        <end position="290"/>
    </location>
</feature>
<evidence type="ECO:0000259" key="2">
    <source>
        <dbReference type="Pfam" id="PF00582"/>
    </source>
</evidence>
<dbReference type="PATRIC" id="fig|354243.3.peg.2877"/>
<dbReference type="SUPFAM" id="SSF52402">
    <property type="entry name" value="Adenine nucleotide alpha hydrolases-like"/>
    <property type="match status" value="2"/>
</dbReference>
<evidence type="ECO:0000313" key="4">
    <source>
        <dbReference type="EMBL" id="ORA83526.1"/>
    </source>
</evidence>
<dbReference type="CDD" id="cd23944">
    <property type="entry name" value="USP_Rv2623_repeat1"/>
    <property type="match status" value="1"/>
</dbReference>
<evidence type="ECO:0000256" key="1">
    <source>
        <dbReference type="ARBA" id="ARBA00008791"/>
    </source>
</evidence>
<reference evidence="4 6" key="2">
    <citation type="submission" date="2017-02" db="EMBL/GenBank/DDBJ databases">
        <title>The new phylogeny of genus Mycobacterium.</title>
        <authorList>
            <person name="Tortoli E."/>
            <person name="Trovato A."/>
            <person name="Cirillo D.M."/>
        </authorList>
    </citation>
    <scope>NUCLEOTIDE SEQUENCE [LARGE SCALE GENOMIC DNA]</scope>
    <source>
        <strain evidence="4 6">DSM 45093</strain>
    </source>
</reference>
<dbReference type="Proteomes" id="UP000092668">
    <property type="component" value="Unassembled WGS sequence"/>
</dbReference>
<dbReference type="Pfam" id="PF00582">
    <property type="entry name" value="Usp"/>
    <property type="match status" value="2"/>
</dbReference>
<dbReference type="OrthoDB" id="3174546at2"/>
<proteinExistence type="inferred from homology"/>
<name>A0A1B8SEH1_9MYCO</name>
<dbReference type="RefSeq" id="WP_019738286.1">
    <property type="nucleotide sequence ID" value="NZ_LFOE01000020.1"/>
</dbReference>
<dbReference type="STRING" id="354243.BST28_01200"/>
<evidence type="ECO:0000313" key="6">
    <source>
        <dbReference type="Proteomes" id="UP000192713"/>
    </source>
</evidence>
<protein>
    <submittedName>
        <fullName evidence="3">Universal stress protein</fullName>
    </submittedName>
</protein>
<dbReference type="InterPro" id="IPR006016">
    <property type="entry name" value="UspA"/>
</dbReference>
<comment type="similarity">
    <text evidence="1">Belongs to the universal stress protein A family.</text>
</comment>
<reference evidence="3 5" key="1">
    <citation type="submission" date="2015-06" db="EMBL/GenBank/DDBJ databases">
        <title>Genome sequence of Mycobacterium kumamotonense strain Roo.</title>
        <authorList>
            <person name="Greninger A.L."/>
            <person name="Cunningham G."/>
            <person name="Miller S."/>
        </authorList>
    </citation>
    <scope>NUCLEOTIDE SEQUENCE [LARGE SCALE GENOMIC DNA]</scope>
    <source>
        <strain evidence="3 5">Roo</strain>
    </source>
</reference>
<keyword evidence="5" id="KW-1185">Reference proteome</keyword>
<evidence type="ECO:0000313" key="5">
    <source>
        <dbReference type="Proteomes" id="UP000092668"/>
    </source>
</evidence>
<dbReference type="InterPro" id="IPR006015">
    <property type="entry name" value="Universal_stress_UspA"/>
</dbReference>
<dbReference type="PANTHER" id="PTHR43010:SF1">
    <property type="entry name" value="USPA DOMAIN-CONTAINING PROTEIN"/>
    <property type="match status" value="1"/>
</dbReference>
<dbReference type="EMBL" id="LFOE01000020">
    <property type="protein sequence ID" value="OBY31125.1"/>
    <property type="molecule type" value="Genomic_DNA"/>
</dbReference>
<dbReference type="AlphaFoldDB" id="A0A1B8SEH1"/>
<dbReference type="InterPro" id="IPR051688">
    <property type="entry name" value="USP_A"/>
</dbReference>
<comment type="caution">
    <text evidence="3">The sequence shown here is derived from an EMBL/GenBank/DDBJ whole genome shotgun (WGS) entry which is preliminary data.</text>
</comment>
<dbReference type="Proteomes" id="UP000192713">
    <property type="component" value="Unassembled WGS sequence"/>
</dbReference>
<dbReference type="PANTHER" id="PTHR43010">
    <property type="entry name" value="UNIVERSAL STRESS PROTEIN SLR1230"/>
    <property type="match status" value="1"/>
</dbReference>
<dbReference type="Gene3D" id="3.40.50.620">
    <property type="entry name" value="HUPs"/>
    <property type="match status" value="2"/>
</dbReference>